<gene>
    <name evidence="3" type="ORF">EGT74_23180</name>
</gene>
<dbReference type="InterPro" id="IPR025381">
    <property type="entry name" value="DUF4296"/>
</dbReference>
<dbReference type="OrthoDB" id="655149at2"/>
<evidence type="ECO:0000259" key="2">
    <source>
        <dbReference type="Pfam" id="PF14129"/>
    </source>
</evidence>
<protein>
    <submittedName>
        <fullName evidence="3">DUF4296 domain-containing protein</fullName>
    </submittedName>
</protein>
<proteinExistence type="predicted"/>
<keyword evidence="4" id="KW-1185">Reference proteome</keyword>
<feature type="chain" id="PRO_5018010428" evidence="1">
    <location>
        <begin position="23"/>
        <end position="153"/>
    </location>
</feature>
<comment type="caution">
    <text evidence="3">The sequence shown here is derived from an EMBL/GenBank/DDBJ whole genome shotgun (WGS) entry which is preliminary data.</text>
</comment>
<name>A0A3N4PSX3_9BACT</name>
<organism evidence="3 4">
    <name type="scientific">Chitinophaga lutea</name>
    <dbReference type="NCBI Taxonomy" id="2488634"/>
    <lineage>
        <taxon>Bacteria</taxon>
        <taxon>Pseudomonadati</taxon>
        <taxon>Bacteroidota</taxon>
        <taxon>Chitinophagia</taxon>
        <taxon>Chitinophagales</taxon>
        <taxon>Chitinophagaceae</taxon>
        <taxon>Chitinophaga</taxon>
    </lineage>
</organism>
<evidence type="ECO:0000313" key="4">
    <source>
        <dbReference type="Proteomes" id="UP000278351"/>
    </source>
</evidence>
<dbReference type="Pfam" id="PF14129">
    <property type="entry name" value="DUF4296"/>
    <property type="match status" value="1"/>
</dbReference>
<dbReference type="EMBL" id="RPDH01000002">
    <property type="protein sequence ID" value="RPE09869.1"/>
    <property type="molecule type" value="Genomic_DNA"/>
</dbReference>
<feature type="domain" description="DUF4296" evidence="2">
    <location>
        <begin position="26"/>
        <end position="115"/>
    </location>
</feature>
<keyword evidence="1" id="KW-0732">Signal</keyword>
<feature type="signal peptide" evidence="1">
    <location>
        <begin position="1"/>
        <end position="22"/>
    </location>
</feature>
<evidence type="ECO:0000313" key="3">
    <source>
        <dbReference type="EMBL" id="RPE09869.1"/>
    </source>
</evidence>
<evidence type="ECO:0000256" key="1">
    <source>
        <dbReference type="SAM" id="SignalP"/>
    </source>
</evidence>
<accession>A0A3N4PSX3</accession>
<dbReference type="AlphaFoldDB" id="A0A3N4PSX3"/>
<sequence length="153" mass="17998">MMNFRKIAGVVLLSVLFACGQADKTPADVIPPDKMRDILLDMNYAEIYGRDPGVDTTRVADSVRELNIKKYYVQILQLHKVSKDEFMHSYRYYEAHSDKLEVIYKQMQDIVKSRRDVMDSIEKRESDRKFGIEKRTHWDSLYCPTDSMRLILP</sequence>
<dbReference type="RefSeq" id="WP_123848848.1">
    <property type="nucleotide sequence ID" value="NZ_RPDH01000002.1"/>
</dbReference>
<reference evidence="3 4" key="1">
    <citation type="submission" date="2018-11" db="EMBL/GenBank/DDBJ databases">
        <title>Chitinophaga lutea sp.nov., isolate from arsenic contaminated soil.</title>
        <authorList>
            <person name="Zong Y."/>
        </authorList>
    </citation>
    <scope>NUCLEOTIDE SEQUENCE [LARGE SCALE GENOMIC DNA]</scope>
    <source>
        <strain evidence="3 4">ZY74</strain>
    </source>
</reference>
<dbReference type="Proteomes" id="UP000278351">
    <property type="component" value="Unassembled WGS sequence"/>
</dbReference>
<dbReference type="PROSITE" id="PS51257">
    <property type="entry name" value="PROKAR_LIPOPROTEIN"/>
    <property type="match status" value="1"/>
</dbReference>